<evidence type="ECO:0000313" key="2">
    <source>
        <dbReference type="EMBL" id="BFM43811.1"/>
    </source>
</evidence>
<keyword evidence="1" id="KW-0472">Membrane</keyword>
<gene>
    <name evidence="2" type="ORF">CFS9_24520</name>
</gene>
<sequence length="187" mass="21361">MEKEIKLTPEQSLKLITEVINQTKENIKAHSFIFLLWGWTLASASIFQFLIRTKTDFKYYFLPFPILVAIALIVTINYNRNKTSETHLNFFLKKLWMALAFGFITIVFVSVYQKIEPFTYTLILAAIGTTVSGMAMKFKPLMFGGVCFLIASICCVFITDEFKVLLHGFAIVVGYLIPGYILKNSKL</sequence>
<dbReference type="RefSeq" id="WP_369614981.1">
    <property type="nucleotide sequence ID" value="NZ_AP031573.1"/>
</dbReference>
<feature type="transmembrane region" description="Helical" evidence="1">
    <location>
        <begin position="32"/>
        <end position="51"/>
    </location>
</feature>
<name>A0AAT9H2R5_9FLAO</name>
<organism evidence="2">
    <name type="scientific">Flavobacterium sp. CFS9</name>
    <dbReference type="NCBI Taxonomy" id="3143118"/>
    <lineage>
        <taxon>Bacteria</taxon>
        <taxon>Pseudomonadati</taxon>
        <taxon>Bacteroidota</taxon>
        <taxon>Flavobacteriia</taxon>
        <taxon>Flavobacteriales</taxon>
        <taxon>Flavobacteriaceae</taxon>
        <taxon>Flavobacterium</taxon>
    </lineage>
</organism>
<keyword evidence="1" id="KW-0812">Transmembrane</keyword>
<protein>
    <submittedName>
        <fullName evidence="2">Uncharacterized protein</fullName>
    </submittedName>
</protein>
<feature type="transmembrane region" description="Helical" evidence="1">
    <location>
        <begin position="57"/>
        <end position="78"/>
    </location>
</feature>
<accession>A0AAT9H2R5</accession>
<dbReference type="AlphaFoldDB" id="A0AAT9H2R5"/>
<feature type="transmembrane region" description="Helical" evidence="1">
    <location>
        <begin position="165"/>
        <end position="182"/>
    </location>
</feature>
<feature type="transmembrane region" description="Helical" evidence="1">
    <location>
        <begin position="90"/>
        <end position="112"/>
    </location>
</feature>
<reference evidence="2" key="1">
    <citation type="submission" date="2024-05" db="EMBL/GenBank/DDBJ databases">
        <title>Whole-Genome Sequence of CFS9, a Potential Fish Probiotic Isolated from the Body Surface of Silurus asotus.</title>
        <authorList>
            <person name="Kojima M."/>
            <person name="Tobioka K."/>
            <person name="Yokota K."/>
            <person name="Nakatani H."/>
            <person name="Hori K."/>
            <person name="Tamaru Y."/>
            <person name="Okazaki F."/>
        </authorList>
    </citation>
    <scope>NUCLEOTIDE SEQUENCE</scope>
    <source>
        <strain evidence="2">CFS9</strain>
    </source>
</reference>
<proteinExistence type="predicted"/>
<feature type="transmembrane region" description="Helical" evidence="1">
    <location>
        <begin position="141"/>
        <end position="159"/>
    </location>
</feature>
<keyword evidence="1" id="KW-1133">Transmembrane helix</keyword>
<dbReference type="EMBL" id="AP031573">
    <property type="protein sequence ID" value="BFM43811.1"/>
    <property type="molecule type" value="Genomic_DNA"/>
</dbReference>
<evidence type="ECO:0000256" key="1">
    <source>
        <dbReference type="SAM" id="Phobius"/>
    </source>
</evidence>